<reference evidence="3" key="1">
    <citation type="submission" date="2020-11" db="EMBL/GenBank/DDBJ databases">
        <title>Nocardioides cynanchi sp. nov., isolated from soil of rhizosphere of Cynanchum wilfordii.</title>
        <authorList>
            <person name="Lee J.-S."/>
            <person name="Suh M.K."/>
            <person name="Kim J.-S."/>
        </authorList>
    </citation>
    <scope>NUCLEOTIDE SEQUENCE</scope>
    <source>
        <strain evidence="3">KCTC 19276</strain>
    </source>
</reference>
<keyword evidence="4" id="KW-1185">Reference proteome</keyword>
<dbReference type="RefSeq" id="WP_194698499.1">
    <property type="nucleotide sequence ID" value="NZ_JADKPO010000047.1"/>
</dbReference>
<feature type="domain" description="Protein-glutamine gamma-glutamyltransferase-like C-terminal" evidence="2">
    <location>
        <begin position="127"/>
        <end position="189"/>
    </location>
</feature>
<keyword evidence="1" id="KW-0812">Transmembrane</keyword>
<evidence type="ECO:0000313" key="3">
    <source>
        <dbReference type="EMBL" id="MBF4770352.1"/>
    </source>
</evidence>
<dbReference type="AlphaFoldDB" id="A0A930YKF7"/>
<protein>
    <submittedName>
        <fullName evidence="3">DUF4129 domain-containing protein</fullName>
    </submittedName>
</protein>
<feature type="transmembrane region" description="Helical" evidence="1">
    <location>
        <begin position="58"/>
        <end position="78"/>
    </location>
</feature>
<dbReference type="EMBL" id="JADKPO010000047">
    <property type="protein sequence ID" value="MBF4770352.1"/>
    <property type="molecule type" value="Genomic_DNA"/>
</dbReference>
<keyword evidence="1" id="KW-0472">Membrane</keyword>
<comment type="caution">
    <text evidence="3">The sequence shown here is derived from an EMBL/GenBank/DDBJ whole genome shotgun (WGS) entry which is preliminary data.</text>
</comment>
<dbReference type="Pfam" id="PF13559">
    <property type="entry name" value="DUF4129"/>
    <property type="match status" value="1"/>
</dbReference>
<keyword evidence="1" id="KW-1133">Transmembrane helix</keyword>
<gene>
    <name evidence="3" type="ORF">ISU10_21465</name>
</gene>
<dbReference type="InterPro" id="IPR025403">
    <property type="entry name" value="TgpA-like_C"/>
</dbReference>
<proteinExistence type="predicted"/>
<sequence>MRLLDPPLTPSGDDARSLLRRELLHPDYHQDNLILRLIDWLSRLLDRALSAARDTSPLTTLAAMLVLLALVAAVIWLIGRARRSRIAPAPGRPLMLEEHVTAAELLARAEQALDDGRYSDALVDAFRATALRQVELDRIDDLPGATAHEVALSLAEVFPAQAAEVHRSAGLFDLTLYGGRAATREHALEVLGLESRLDTRARAASRSGLPS</sequence>
<accession>A0A930YKF7</accession>
<dbReference type="Proteomes" id="UP000660668">
    <property type="component" value="Unassembled WGS sequence"/>
</dbReference>
<evidence type="ECO:0000259" key="2">
    <source>
        <dbReference type="Pfam" id="PF13559"/>
    </source>
</evidence>
<evidence type="ECO:0000256" key="1">
    <source>
        <dbReference type="SAM" id="Phobius"/>
    </source>
</evidence>
<evidence type="ECO:0000313" key="4">
    <source>
        <dbReference type="Proteomes" id="UP000660668"/>
    </source>
</evidence>
<name>A0A930YKF7_9ACTN</name>
<organism evidence="3 4">
    <name type="scientific">Nocardioides agariphilus</name>
    <dbReference type="NCBI Taxonomy" id="433664"/>
    <lineage>
        <taxon>Bacteria</taxon>
        <taxon>Bacillati</taxon>
        <taxon>Actinomycetota</taxon>
        <taxon>Actinomycetes</taxon>
        <taxon>Propionibacteriales</taxon>
        <taxon>Nocardioidaceae</taxon>
        <taxon>Nocardioides</taxon>
    </lineage>
</organism>